<dbReference type="EMBL" id="CM008962">
    <property type="protein sequence ID" value="PNW87956.1"/>
    <property type="molecule type" value="Genomic_DNA"/>
</dbReference>
<feature type="repeat" description="ANK" evidence="3">
    <location>
        <begin position="434"/>
        <end position="467"/>
    </location>
</feature>
<proteinExistence type="predicted"/>
<evidence type="ECO:0000313" key="6">
    <source>
        <dbReference type="Proteomes" id="UP000006906"/>
    </source>
</evidence>
<dbReference type="AlphaFoldDB" id="A0A2K3E5B2"/>
<sequence>MPAADFVKEIQARKLKPVQDRLKKEKASQKYTPDPKKPGEYHSLLHVAAATGDVPILDALLAAAADVTAVDQDNNTALHWACRSDAGAKTVEALLKKKAKLDAVNKAGLTPLAVAAAAGAGAVVDVLLKAGAKADFAPAGGPTPLHAAIAATCGGGAASTTTGVEGSPAAASASASGSGCLKPSLMLAVVDKLVAAGAPLAGKDAGGRTPLMVLVGAGRVAEALQLMERPGVGLDEQDASGLSVLQREVAGGPGSAGSHAAPPPPHMDLVRGLVGKGASADLQDPGSKDTPLHVAARRGDAALVAALLPAVKKHYARNGAKLTAAEVALLEAPAAPAEGPAAAAGGGAAIAEAIVAAGGEPGEAGMGLMRAAVERKADGLAAKLVPLLKPAVFTSLDLDFTRLVAAGLGKAAMAYVARFEPEHAAADCVVDEASGNSHLHLVAEAGAAAEVVSALLSLGLSPNVVNKEGDTPLHLAARGGHIEACRALVAGGADLLRRNNKNRTPKTQLKLPEAAKAYLEVAEEEFKAAKEAKKSALWDDKMKGTQTESAFGVRVM</sequence>
<feature type="repeat" description="ANK" evidence="3">
    <location>
        <begin position="468"/>
        <end position="500"/>
    </location>
</feature>
<dbReference type="SUPFAM" id="SSF48403">
    <property type="entry name" value="Ankyrin repeat"/>
    <property type="match status" value="2"/>
</dbReference>
<dbReference type="RefSeq" id="XP_042928163.1">
    <property type="nucleotide sequence ID" value="XM_043058249.1"/>
</dbReference>
<evidence type="ECO:0000256" key="3">
    <source>
        <dbReference type="PROSITE-ProRule" id="PRU00023"/>
    </source>
</evidence>
<dbReference type="Pfam" id="PF13637">
    <property type="entry name" value="Ank_4"/>
    <property type="match status" value="1"/>
</dbReference>
<feature type="repeat" description="ANK" evidence="3">
    <location>
        <begin position="40"/>
        <end position="72"/>
    </location>
</feature>
<dbReference type="PROSITE" id="PS50297">
    <property type="entry name" value="ANK_REP_REGION"/>
    <property type="match status" value="4"/>
</dbReference>
<dbReference type="PANTHER" id="PTHR24124:SF14">
    <property type="entry name" value="CHROMOSOME UNDETERMINED SCAFFOLD_25, WHOLE GENOME SHOTGUN SEQUENCE"/>
    <property type="match status" value="1"/>
</dbReference>
<feature type="region of interest" description="Disordered" evidence="4">
    <location>
        <begin position="17"/>
        <end position="39"/>
    </location>
</feature>
<dbReference type="Gramene" id="PNW87956">
    <property type="protein sequence ID" value="PNW87956"/>
    <property type="gene ID" value="CHLRE_01g008500v5"/>
</dbReference>
<dbReference type="InParanoid" id="A0A2K3E5B2"/>
<evidence type="ECO:0000256" key="2">
    <source>
        <dbReference type="ARBA" id="ARBA00023043"/>
    </source>
</evidence>
<keyword evidence="2 3" id="KW-0040">ANK repeat</keyword>
<feature type="repeat" description="ANK" evidence="3">
    <location>
        <begin position="73"/>
        <end position="106"/>
    </location>
</feature>
<dbReference type="SMART" id="SM00248">
    <property type="entry name" value="ANK"/>
    <property type="match status" value="7"/>
</dbReference>
<keyword evidence="6" id="KW-1185">Reference proteome</keyword>
<dbReference type="InterPro" id="IPR036770">
    <property type="entry name" value="Ankyrin_rpt-contain_sf"/>
</dbReference>
<dbReference type="InterPro" id="IPR002110">
    <property type="entry name" value="Ankyrin_rpt"/>
</dbReference>
<name>A0A2K3E5B2_CHLRE</name>
<dbReference type="GO" id="GO:0010468">
    <property type="term" value="P:regulation of gene expression"/>
    <property type="evidence" value="ECO:0000318"/>
    <property type="project" value="GO_Central"/>
</dbReference>
<dbReference type="GeneID" id="5725853"/>
<feature type="repeat" description="ANK" evidence="3">
    <location>
        <begin position="107"/>
        <end position="139"/>
    </location>
</feature>
<organism evidence="5 6">
    <name type="scientific">Chlamydomonas reinhardtii</name>
    <name type="common">Chlamydomonas smithii</name>
    <dbReference type="NCBI Taxonomy" id="3055"/>
    <lineage>
        <taxon>Eukaryota</taxon>
        <taxon>Viridiplantae</taxon>
        <taxon>Chlorophyta</taxon>
        <taxon>core chlorophytes</taxon>
        <taxon>Chlorophyceae</taxon>
        <taxon>CS clade</taxon>
        <taxon>Chlamydomonadales</taxon>
        <taxon>Chlamydomonadaceae</taxon>
        <taxon>Chlamydomonas</taxon>
    </lineage>
</organism>
<dbReference type="KEGG" id="cre:CHLRE_01g008500v5"/>
<accession>A0A2K3E5B2</accession>
<reference evidence="5 6" key="1">
    <citation type="journal article" date="2007" name="Science">
        <title>The Chlamydomonas genome reveals the evolution of key animal and plant functions.</title>
        <authorList>
            <person name="Merchant S.S."/>
            <person name="Prochnik S.E."/>
            <person name="Vallon O."/>
            <person name="Harris E.H."/>
            <person name="Karpowicz S.J."/>
            <person name="Witman G.B."/>
            <person name="Terry A."/>
            <person name="Salamov A."/>
            <person name="Fritz-Laylin L.K."/>
            <person name="Marechal-Drouard L."/>
            <person name="Marshall W.F."/>
            <person name="Qu L.H."/>
            <person name="Nelson D.R."/>
            <person name="Sanderfoot A.A."/>
            <person name="Spalding M.H."/>
            <person name="Kapitonov V.V."/>
            <person name="Ren Q."/>
            <person name="Ferris P."/>
            <person name="Lindquist E."/>
            <person name="Shapiro H."/>
            <person name="Lucas S.M."/>
            <person name="Grimwood J."/>
            <person name="Schmutz J."/>
            <person name="Cardol P."/>
            <person name="Cerutti H."/>
            <person name="Chanfreau G."/>
            <person name="Chen C.L."/>
            <person name="Cognat V."/>
            <person name="Croft M.T."/>
            <person name="Dent R."/>
            <person name="Dutcher S."/>
            <person name="Fernandez E."/>
            <person name="Fukuzawa H."/>
            <person name="Gonzalez-Ballester D."/>
            <person name="Gonzalez-Halphen D."/>
            <person name="Hallmann A."/>
            <person name="Hanikenne M."/>
            <person name="Hippler M."/>
            <person name="Inwood W."/>
            <person name="Jabbari K."/>
            <person name="Kalanon M."/>
            <person name="Kuras R."/>
            <person name="Lefebvre P.A."/>
            <person name="Lemaire S.D."/>
            <person name="Lobanov A.V."/>
            <person name="Lohr M."/>
            <person name="Manuell A."/>
            <person name="Meier I."/>
            <person name="Mets L."/>
            <person name="Mittag M."/>
            <person name="Mittelmeier T."/>
            <person name="Moroney J.V."/>
            <person name="Moseley J."/>
            <person name="Napoli C."/>
            <person name="Nedelcu A.M."/>
            <person name="Niyogi K."/>
            <person name="Novoselov S.V."/>
            <person name="Paulsen I.T."/>
            <person name="Pazour G."/>
            <person name="Purton S."/>
            <person name="Ral J.P."/>
            <person name="Riano-Pachon D.M."/>
            <person name="Riekhof W."/>
            <person name="Rymarquis L."/>
            <person name="Schroda M."/>
            <person name="Stern D."/>
            <person name="Umen J."/>
            <person name="Willows R."/>
            <person name="Wilson N."/>
            <person name="Zimmer S.L."/>
            <person name="Allmer J."/>
            <person name="Balk J."/>
            <person name="Bisova K."/>
            <person name="Chen C.J."/>
            <person name="Elias M."/>
            <person name="Gendler K."/>
            <person name="Hauser C."/>
            <person name="Lamb M.R."/>
            <person name="Ledford H."/>
            <person name="Long J.C."/>
            <person name="Minagawa J."/>
            <person name="Page M.D."/>
            <person name="Pan J."/>
            <person name="Pootakham W."/>
            <person name="Roje S."/>
            <person name="Rose A."/>
            <person name="Stahlberg E."/>
            <person name="Terauchi A.M."/>
            <person name="Yang P."/>
            <person name="Ball S."/>
            <person name="Bowler C."/>
            <person name="Dieckmann C.L."/>
            <person name="Gladyshev V.N."/>
            <person name="Green P."/>
            <person name="Jorgensen R."/>
            <person name="Mayfield S."/>
            <person name="Mueller-Roeber B."/>
            <person name="Rajamani S."/>
            <person name="Sayre R.T."/>
            <person name="Brokstein P."/>
            <person name="Dubchak I."/>
            <person name="Goodstein D."/>
            <person name="Hornick L."/>
            <person name="Huang Y.W."/>
            <person name="Jhaveri J."/>
            <person name="Luo Y."/>
            <person name="Martinez D."/>
            <person name="Ngau W.C."/>
            <person name="Otillar B."/>
            <person name="Poliakov A."/>
            <person name="Porter A."/>
            <person name="Szajkowski L."/>
            <person name="Werner G."/>
            <person name="Zhou K."/>
            <person name="Grigoriev I.V."/>
            <person name="Rokhsar D.S."/>
            <person name="Grossman A.R."/>
        </authorList>
    </citation>
    <scope>NUCLEOTIDE SEQUENCE [LARGE SCALE GENOMIC DNA]</scope>
    <source>
        <strain evidence="6">CC-503</strain>
    </source>
</reference>
<dbReference type="GO" id="GO:0005634">
    <property type="term" value="C:nucleus"/>
    <property type="evidence" value="ECO:0000318"/>
    <property type="project" value="GO_Central"/>
</dbReference>
<evidence type="ECO:0000313" key="5">
    <source>
        <dbReference type="EMBL" id="PNW87956.1"/>
    </source>
</evidence>
<protein>
    <submittedName>
        <fullName evidence="5">Uncharacterized protein</fullName>
    </submittedName>
</protein>
<feature type="repeat" description="ANK" evidence="3">
    <location>
        <begin position="287"/>
        <end position="308"/>
    </location>
</feature>
<dbReference type="Proteomes" id="UP000006906">
    <property type="component" value="Chromosome 1"/>
</dbReference>
<dbReference type="ExpressionAtlas" id="A0A2K3E5B2">
    <property type="expression patterns" value="baseline"/>
</dbReference>
<evidence type="ECO:0000256" key="1">
    <source>
        <dbReference type="ARBA" id="ARBA00022737"/>
    </source>
</evidence>
<dbReference type="Gene3D" id="1.25.40.20">
    <property type="entry name" value="Ankyrin repeat-containing domain"/>
    <property type="match status" value="3"/>
</dbReference>
<dbReference type="PANTHER" id="PTHR24124">
    <property type="entry name" value="ANKYRIN REPEAT FAMILY A"/>
    <property type="match status" value="1"/>
</dbReference>
<gene>
    <name evidence="5" type="ORF">CHLRE_01g008500v5</name>
</gene>
<evidence type="ECO:0000256" key="4">
    <source>
        <dbReference type="SAM" id="MobiDB-lite"/>
    </source>
</evidence>
<dbReference type="PROSITE" id="PS50088">
    <property type="entry name" value="ANK_REPEAT"/>
    <property type="match status" value="6"/>
</dbReference>
<dbReference type="OMA" id="CALRACC"/>
<dbReference type="OrthoDB" id="194358at2759"/>
<keyword evidence="1" id="KW-0677">Repeat</keyword>
<dbReference type="Pfam" id="PF12796">
    <property type="entry name" value="Ank_2"/>
    <property type="match status" value="2"/>
</dbReference>